<dbReference type="SUPFAM" id="SSF54975">
    <property type="entry name" value="Acylphosphatase/BLUF domain-like"/>
    <property type="match status" value="1"/>
</dbReference>
<dbReference type="AlphaFoldDB" id="A0A2J4XV55"/>
<dbReference type="PROSITE" id="PS50925">
    <property type="entry name" value="BLUF"/>
    <property type="match status" value="1"/>
</dbReference>
<dbReference type="GO" id="GO:0071949">
    <property type="term" value="F:FAD binding"/>
    <property type="evidence" value="ECO:0007669"/>
    <property type="project" value="InterPro"/>
</dbReference>
<dbReference type="Pfam" id="PF04940">
    <property type="entry name" value="BLUF"/>
    <property type="match status" value="1"/>
</dbReference>
<dbReference type="InterPro" id="IPR036046">
    <property type="entry name" value="Acylphosphatase-like_dom_sf"/>
</dbReference>
<reference evidence="2 3" key="2">
    <citation type="submission" date="2018-01" db="EMBL/GenBank/DDBJ databases">
        <title>Genomic study of Klebsiella pneumoniae.</title>
        <authorList>
            <person name="Yang Y."/>
            <person name="Bicalho R."/>
        </authorList>
    </citation>
    <scope>NUCLEOTIDE SEQUENCE [LARGE SCALE GENOMIC DNA]</scope>
    <source>
        <strain evidence="2 3">A2</strain>
    </source>
</reference>
<dbReference type="InterPro" id="IPR007024">
    <property type="entry name" value="BLUF_domain"/>
</dbReference>
<dbReference type="Proteomes" id="UP000234661">
    <property type="component" value="Unassembled WGS sequence"/>
</dbReference>
<evidence type="ECO:0000313" key="3">
    <source>
        <dbReference type="Proteomes" id="UP000234661"/>
    </source>
</evidence>
<comment type="caution">
    <text evidence="2">The sequence shown here is derived from an EMBL/GenBank/DDBJ whole genome shotgun (WGS) entry which is preliminary data.</text>
</comment>
<accession>A0A2J4XV55</accession>
<proteinExistence type="predicted"/>
<dbReference type="SMART" id="SM01034">
    <property type="entry name" value="BLUF"/>
    <property type="match status" value="1"/>
</dbReference>
<reference evidence="2 3" key="1">
    <citation type="submission" date="2017-11" db="EMBL/GenBank/DDBJ databases">
        <authorList>
            <person name="Han C.G."/>
        </authorList>
    </citation>
    <scope>NUCLEOTIDE SEQUENCE [LARGE SCALE GENOMIC DNA]</scope>
    <source>
        <strain evidence="2 3">A2</strain>
    </source>
</reference>
<gene>
    <name evidence="2" type="ORF">CWM85_41605</name>
</gene>
<evidence type="ECO:0000313" key="2">
    <source>
        <dbReference type="EMBL" id="PLM41775.1"/>
    </source>
</evidence>
<dbReference type="GO" id="GO:0009882">
    <property type="term" value="F:blue light photoreceptor activity"/>
    <property type="evidence" value="ECO:0007669"/>
    <property type="project" value="InterPro"/>
</dbReference>
<dbReference type="Gene3D" id="3.30.70.100">
    <property type="match status" value="1"/>
</dbReference>
<dbReference type="EMBL" id="PIET01002763">
    <property type="protein sequence ID" value="PLM41775.1"/>
    <property type="molecule type" value="Genomic_DNA"/>
</dbReference>
<evidence type="ECO:0000259" key="1">
    <source>
        <dbReference type="PROSITE" id="PS50925"/>
    </source>
</evidence>
<protein>
    <submittedName>
        <fullName evidence="2">Diguanylate phosphodiesterase</fullName>
    </submittedName>
</protein>
<organism evidence="2 3">
    <name type="scientific">Klebsiella michiganensis</name>
    <dbReference type="NCBI Taxonomy" id="1134687"/>
    <lineage>
        <taxon>Bacteria</taxon>
        <taxon>Pseudomonadati</taxon>
        <taxon>Pseudomonadota</taxon>
        <taxon>Gammaproteobacteria</taxon>
        <taxon>Enterobacterales</taxon>
        <taxon>Enterobacteriaceae</taxon>
        <taxon>Klebsiella/Raoultella group</taxon>
        <taxon>Klebsiella</taxon>
    </lineage>
</organism>
<name>A0A2J4XV55_9ENTR</name>
<feature type="non-terminal residue" evidence="2">
    <location>
        <position position="1"/>
    </location>
</feature>
<feature type="non-terminal residue" evidence="2">
    <location>
        <position position="168"/>
    </location>
</feature>
<sequence>DLILLVEKANAENAARGITGILLLKDNVYLQILEGDECVLEQLFSTIKQDDRHHQVVELMRDYAPRRRFENVGMMFFDLNKLQTADVLTKVRQLSQLKGYLSTEERVYKFIHTFISQKSAVAPSPFLRPDKWSLHSRKHAFHSPQESFFSSQCCQFCFLYTSPCPRDR</sequence>
<feature type="domain" description="BLUF" evidence="1">
    <location>
        <begin position="1"/>
        <end position="75"/>
    </location>
</feature>